<feature type="domain" description="Glycosyltransferase subfamily 4-like N-terminal" evidence="1">
    <location>
        <begin position="23"/>
        <end position="173"/>
    </location>
</feature>
<dbReference type="AlphaFoldDB" id="A0A9D7QMM7"/>
<dbReference type="Gene3D" id="3.40.50.2000">
    <property type="entry name" value="Glycogen Phosphorylase B"/>
    <property type="match status" value="2"/>
</dbReference>
<protein>
    <submittedName>
        <fullName evidence="2">Glycosyltransferase family 4 protein</fullName>
    </submittedName>
</protein>
<dbReference type="GO" id="GO:0016757">
    <property type="term" value="F:glycosyltransferase activity"/>
    <property type="evidence" value="ECO:0007669"/>
    <property type="project" value="TreeGrafter"/>
</dbReference>
<dbReference type="Pfam" id="PF13692">
    <property type="entry name" value="Glyco_trans_1_4"/>
    <property type="match status" value="1"/>
</dbReference>
<name>A0A9D7QMM7_9RHOO</name>
<evidence type="ECO:0000259" key="1">
    <source>
        <dbReference type="Pfam" id="PF13439"/>
    </source>
</evidence>
<dbReference type="PANTHER" id="PTHR45947:SF3">
    <property type="entry name" value="SULFOQUINOVOSYL TRANSFERASE SQD2"/>
    <property type="match status" value="1"/>
</dbReference>
<evidence type="ECO:0000313" key="2">
    <source>
        <dbReference type="EMBL" id="MBK8891963.1"/>
    </source>
</evidence>
<dbReference type="EMBL" id="JADKBR010000021">
    <property type="protein sequence ID" value="MBK8891963.1"/>
    <property type="molecule type" value="Genomic_DNA"/>
</dbReference>
<sequence>MSSGISVESSLHIGLVGPLPPPYGGMANQTQQLARLLQGEGLTVSLVQTNASHRPQWVSGLPIIRALLRLFPYCYALWQLAGRCDVIHVMANSGWSWHLFAAPAVWMAKLRGVPAVINYRGGEADAFLAKSARSVRISMRQAAALIVPSEFLKAVFARFGMTASIVPNIVDLAHFTNPAPHRTTRRHLLVARNLEPIYDNETAIRAFSVVHRNHPDATLTIAGSGPLAESLAALAQHLGLAGAVTFTGRLDRDSMAQAYRAADIAINPSVVDNMPNSVLEALASGVPVVSTSVGGVPFIVRDEQTALLVPPRSPDAMARAILRLMDDTALSNKLLDNGLAEVQKFTWQRVWPVLGEVYGKVRQPLTFPA</sequence>
<proteinExistence type="predicted"/>
<dbReference type="InterPro" id="IPR028098">
    <property type="entry name" value="Glyco_trans_4-like_N"/>
</dbReference>
<dbReference type="CDD" id="cd03801">
    <property type="entry name" value="GT4_PimA-like"/>
    <property type="match status" value="1"/>
</dbReference>
<organism evidence="2 3">
    <name type="scientific">Candidatus Dechloromonas phosphorivorans</name>
    <dbReference type="NCBI Taxonomy" id="2899244"/>
    <lineage>
        <taxon>Bacteria</taxon>
        <taxon>Pseudomonadati</taxon>
        <taxon>Pseudomonadota</taxon>
        <taxon>Betaproteobacteria</taxon>
        <taxon>Rhodocyclales</taxon>
        <taxon>Azonexaceae</taxon>
        <taxon>Dechloromonas</taxon>
    </lineage>
</organism>
<evidence type="ECO:0000313" key="3">
    <source>
        <dbReference type="Proteomes" id="UP000808146"/>
    </source>
</evidence>
<comment type="caution">
    <text evidence="2">The sequence shown here is derived from an EMBL/GenBank/DDBJ whole genome shotgun (WGS) entry which is preliminary data.</text>
</comment>
<dbReference type="InterPro" id="IPR050194">
    <property type="entry name" value="Glycosyltransferase_grp1"/>
</dbReference>
<gene>
    <name evidence="2" type="ORF">IPN75_17080</name>
</gene>
<reference evidence="2" key="1">
    <citation type="submission" date="2020-10" db="EMBL/GenBank/DDBJ databases">
        <title>Connecting structure to function with the recovery of over 1000 high-quality activated sludge metagenome-assembled genomes encoding full-length rRNA genes using long-read sequencing.</title>
        <authorList>
            <person name="Singleton C.M."/>
            <person name="Petriglieri F."/>
            <person name="Kristensen J.M."/>
            <person name="Kirkegaard R.H."/>
            <person name="Michaelsen T.Y."/>
            <person name="Andersen M.H."/>
            <person name="Karst S.M."/>
            <person name="Dueholm M.S."/>
            <person name="Nielsen P.H."/>
            <person name="Albertsen M."/>
        </authorList>
    </citation>
    <scope>NUCLEOTIDE SEQUENCE</scope>
    <source>
        <strain evidence="2">OdNE_18-Q3-R46-58_BAT3C.305</strain>
    </source>
</reference>
<dbReference type="SUPFAM" id="SSF53756">
    <property type="entry name" value="UDP-Glycosyltransferase/glycogen phosphorylase"/>
    <property type="match status" value="1"/>
</dbReference>
<dbReference type="Pfam" id="PF13439">
    <property type="entry name" value="Glyco_transf_4"/>
    <property type="match status" value="1"/>
</dbReference>
<dbReference type="Proteomes" id="UP000808146">
    <property type="component" value="Unassembled WGS sequence"/>
</dbReference>
<dbReference type="PANTHER" id="PTHR45947">
    <property type="entry name" value="SULFOQUINOVOSYL TRANSFERASE SQD2"/>
    <property type="match status" value="1"/>
</dbReference>
<accession>A0A9D7QMM7</accession>